<organism evidence="2 3">
    <name type="scientific">Candidatus Kerfeldbacteria bacterium CG_4_10_14_0_8_um_filter_42_10</name>
    <dbReference type="NCBI Taxonomy" id="2014248"/>
    <lineage>
        <taxon>Bacteria</taxon>
        <taxon>Candidatus Kerfeldiibacteriota</taxon>
    </lineage>
</organism>
<proteinExistence type="predicted"/>
<gene>
    <name evidence="2" type="ORF">COY66_03230</name>
</gene>
<accession>A0A2M7RIZ9</accession>
<reference evidence="2 3" key="1">
    <citation type="submission" date="2017-09" db="EMBL/GenBank/DDBJ databases">
        <title>Depth-based differentiation of microbial function through sediment-hosted aquifers and enrichment of novel symbionts in the deep terrestrial subsurface.</title>
        <authorList>
            <person name="Probst A.J."/>
            <person name="Ladd B."/>
            <person name="Jarett J.K."/>
            <person name="Geller-Mcgrath D.E."/>
            <person name="Sieber C.M."/>
            <person name="Emerson J.B."/>
            <person name="Anantharaman K."/>
            <person name="Thomas B.C."/>
            <person name="Malmstrom R."/>
            <person name="Stieglmeier M."/>
            <person name="Klingl A."/>
            <person name="Woyke T."/>
            <person name="Ryan C.M."/>
            <person name="Banfield J.F."/>
        </authorList>
    </citation>
    <scope>NUCLEOTIDE SEQUENCE [LARGE SCALE GENOMIC DNA]</scope>
    <source>
        <strain evidence="2">CG_4_10_14_0_8_um_filter_42_10</strain>
    </source>
</reference>
<evidence type="ECO:0000313" key="2">
    <source>
        <dbReference type="EMBL" id="PIY96728.1"/>
    </source>
</evidence>
<sequence>MKTTTIKSNILRKLAGIAALLVIVLVGEKMAFAGTLTTARDYLNRLKENLTSGVQHEVFFTTAAAVSGGSGNNKVILKFPDGDDGKWCATAGSDLTVTGIANPTGATENATVLPGSLTGTCTKGSGASSYDTITVSGVNNLSSGIKYGVRIAGGSTAKLGTPANTTTGIITIYTNNGTANIDSASTEVDIVSDDQMVISASVPASIGFSISANNLSLTLSIGAVSTASHTIQVQSNGDSGYTTMVYSNGNLKSGNDDINNVTDGAVTAGSEEYGVATSDAGQDISRDTNCSGSPYTASASSTTPQSIAGAASGPVNETATICYAASINTNTIAGNYTQTITFVTVGLF</sequence>
<feature type="compositionally biased region" description="Low complexity" evidence="1">
    <location>
        <begin position="291"/>
        <end position="308"/>
    </location>
</feature>
<name>A0A2M7RIZ9_9BACT</name>
<feature type="region of interest" description="Disordered" evidence="1">
    <location>
        <begin position="277"/>
        <end position="310"/>
    </location>
</feature>
<dbReference type="AlphaFoldDB" id="A0A2M7RIZ9"/>
<dbReference type="EMBL" id="PFMD01000031">
    <property type="protein sequence ID" value="PIY96728.1"/>
    <property type="molecule type" value="Genomic_DNA"/>
</dbReference>
<dbReference type="Proteomes" id="UP000230779">
    <property type="component" value="Unassembled WGS sequence"/>
</dbReference>
<evidence type="ECO:0000256" key="1">
    <source>
        <dbReference type="SAM" id="MobiDB-lite"/>
    </source>
</evidence>
<protein>
    <submittedName>
        <fullName evidence="2">Uncharacterized protein</fullName>
    </submittedName>
</protein>
<comment type="caution">
    <text evidence="2">The sequence shown here is derived from an EMBL/GenBank/DDBJ whole genome shotgun (WGS) entry which is preliminary data.</text>
</comment>
<evidence type="ECO:0000313" key="3">
    <source>
        <dbReference type="Proteomes" id="UP000230779"/>
    </source>
</evidence>